<keyword evidence="10" id="KW-0966">Cell projection</keyword>
<feature type="domain" description="Flagellar hook-associated protein FlgK helical" evidence="9">
    <location>
        <begin position="85"/>
        <end position="304"/>
    </location>
</feature>
<evidence type="ECO:0000259" key="8">
    <source>
        <dbReference type="Pfam" id="PF06429"/>
    </source>
</evidence>
<name>A0ABS4E5A7_9HYPH</name>
<feature type="coiled-coil region" evidence="7">
    <location>
        <begin position="156"/>
        <end position="183"/>
    </location>
</feature>
<evidence type="ECO:0000313" key="11">
    <source>
        <dbReference type="Proteomes" id="UP000759443"/>
    </source>
</evidence>
<feature type="domain" description="Flagellar basal-body/hook protein C-terminal" evidence="8">
    <location>
        <begin position="438"/>
        <end position="479"/>
    </location>
</feature>
<proteinExistence type="inferred from homology"/>
<evidence type="ECO:0000256" key="3">
    <source>
        <dbReference type="ARBA" id="ARBA00009677"/>
    </source>
</evidence>
<evidence type="ECO:0000256" key="5">
    <source>
        <dbReference type="ARBA" id="ARBA00022525"/>
    </source>
</evidence>
<evidence type="ECO:0000256" key="6">
    <source>
        <dbReference type="ARBA" id="ARBA00023143"/>
    </source>
</evidence>
<comment type="subcellular location">
    <subcellularLocation>
        <location evidence="1">Bacterial flagellum</location>
    </subcellularLocation>
    <subcellularLocation>
        <location evidence="2">Secreted</location>
    </subcellularLocation>
</comment>
<dbReference type="PANTHER" id="PTHR30033">
    <property type="entry name" value="FLAGELLAR HOOK-ASSOCIATED PROTEIN 1"/>
    <property type="match status" value="1"/>
</dbReference>
<dbReference type="Pfam" id="PF06429">
    <property type="entry name" value="Flg_bbr_C"/>
    <property type="match status" value="1"/>
</dbReference>
<dbReference type="InterPro" id="IPR053927">
    <property type="entry name" value="FlgK_helical"/>
</dbReference>
<keyword evidence="5" id="KW-0964">Secreted</keyword>
<protein>
    <recommendedName>
        <fullName evidence="4">Flagellar hook-associated protein 1</fullName>
    </recommendedName>
</protein>
<gene>
    <name evidence="10" type="ORF">J2Z17_004595</name>
</gene>
<dbReference type="InterPro" id="IPR010930">
    <property type="entry name" value="Flg_bb/hook_C_dom"/>
</dbReference>
<dbReference type="SUPFAM" id="SSF64518">
    <property type="entry name" value="Phase 1 flagellin"/>
    <property type="match status" value="1"/>
</dbReference>
<evidence type="ECO:0000259" key="9">
    <source>
        <dbReference type="Pfam" id="PF22638"/>
    </source>
</evidence>
<dbReference type="Proteomes" id="UP000759443">
    <property type="component" value="Unassembled WGS sequence"/>
</dbReference>
<comment type="similarity">
    <text evidence="3">Belongs to the flagella basal body rod proteins family.</text>
</comment>
<evidence type="ECO:0000256" key="2">
    <source>
        <dbReference type="ARBA" id="ARBA00004613"/>
    </source>
</evidence>
<evidence type="ECO:0000256" key="1">
    <source>
        <dbReference type="ARBA" id="ARBA00004365"/>
    </source>
</evidence>
<evidence type="ECO:0000313" key="10">
    <source>
        <dbReference type="EMBL" id="MBP1853136.1"/>
    </source>
</evidence>
<organism evidence="10 11">
    <name type="scientific">Rhizobium halophytocola</name>
    <dbReference type="NCBI Taxonomy" id="735519"/>
    <lineage>
        <taxon>Bacteria</taxon>
        <taxon>Pseudomonadati</taxon>
        <taxon>Pseudomonadota</taxon>
        <taxon>Alphaproteobacteria</taxon>
        <taxon>Hyphomicrobiales</taxon>
        <taxon>Rhizobiaceae</taxon>
        <taxon>Rhizobium/Agrobacterium group</taxon>
        <taxon>Rhizobium</taxon>
    </lineage>
</organism>
<keyword evidence="10" id="KW-0282">Flagellum</keyword>
<sequence>MTLTSAMNSAKSVFSNTGEQSQIVSKNIANAGNTNYVKRYTNVATTTDGATVVSIGRSEDLILQKQLLTTTSDSAGQDALLDGLERLKSVLGGNDYELSPSTYMAQFYNDLQAYAAKPGELSLAQTAISSAQDVANSLNKVTGSVQDVREQADLDISNAVTNLNSLLANLQKVNDKIVSLTATGGDPNDYLDQRDTIVSQISSIIGVTVQTRDNNDMVLYTSDGTTLFESIPRNVTFQAKTTYDGATTGNSVYIDGTAVKFGVGGDTSAQGTIAANLQLRDEIAPTFQSQLDEVARGLITVFDDSGVPGLFAWSDPSNGVTMPGDPLPAGTVYPGLAGLITVNPDYVSAQGGDPTRLRDGNSVDMNPDDSAGYTGLLTTYMDGMTSDMTFDPDSELDDSTSLLNYATDSVGWLEEYRSNASSASEKKTAMLQRSQEAYSSQTGVSLDEELALLLDIEQSYKAASKLLSTVDEMMQALLTATG</sequence>
<reference evidence="10 11" key="1">
    <citation type="submission" date="2021-03" db="EMBL/GenBank/DDBJ databases">
        <title>Genomic Encyclopedia of Type Strains, Phase IV (KMG-IV): sequencing the most valuable type-strain genomes for metagenomic binning, comparative biology and taxonomic classification.</title>
        <authorList>
            <person name="Goeker M."/>
        </authorList>
    </citation>
    <scope>NUCLEOTIDE SEQUENCE [LARGE SCALE GENOMIC DNA]</scope>
    <source>
        <strain evidence="10 11">DSM 21600</strain>
    </source>
</reference>
<dbReference type="RefSeq" id="WP_209948665.1">
    <property type="nucleotide sequence ID" value="NZ_JAGGJU010000015.1"/>
</dbReference>
<keyword evidence="6" id="KW-0975">Bacterial flagellum</keyword>
<evidence type="ECO:0000256" key="7">
    <source>
        <dbReference type="SAM" id="Coils"/>
    </source>
</evidence>
<keyword evidence="11" id="KW-1185">Reference proteome</keyword>
<dbReference type="NCBIfam" id="TIGR02492">
    <property type="entry name" value="flgK_ends"/>
    <property type="match status" value="1"/>
</dbReference>
<dbReference type="InterPro" id="IPR002371">
    <property type="entry name" value="FlgK"/>
</dbReference>
<keyword evidence="10" id="KW-0969">Cilium</keyword>
<dbReference type="PANTHER" id="PTHR30033:SF1">
    <property type="entry name" value="FLAGELLAR HOOK-ASSOCIATED PROTEIN 1"/>
    <property type="match status" value="1"/>
</dbReference>
<keyword evidence="7" id="KW-0175">Coiled coil</keyword>
<comment type="caution">
    <text evidence="10">The sequence shown here is derived from an EMBL/GenBank/DDBJ whole genome shotgun (WGS) entry which is preliminary data.</text>
</comment>
<evidence type="ECO:0000256" key="4">
    <source>
        <dbReference type="ARBA" id="ARBA00016244"/>
    </source>
</evidence>
<dbReference type="Pfam" id="PF22638">
    <property type="entry name" value="FlgK_D1"/>
    <property type="match status" value="1"/>
</dbReference>
<accession>A0ABS4E5A7</accession>
<dbReference type="EMBL" id="JAGGJU010000015">
    <property type="protein sequence ID" value="MBP1853136.1"/>
    <property type="molecule type" value="Genomic_DNA"/>
</dbReference>